<dbReference type="KEGG" id="dgi:Desgi_0942"/>
<dbReference type="AlphaFoldDB" id="R4KBD7"/>
<name>R4KBD7_9FIRM</name>
<dbReference type="Proteomes" id="UP000013520">
    <property type="component" value="Chromosome"/>
</dbReference>
<keyword evidence="3" id="KW-1185">Reference proteome</keyword>
<reference evidence="2 3" key="1">
    <citation type="submission" date="2012-01" db="EMBL/GenBank/DDBJ databases">
        <title>Complete sequence of Desulfotomaculum gibsoniae DSM 7213.</title>
        <authorList>
            <consortium name="US DOE Joint Genome Institute"/>
            <person name="Lucas S."/>
            <person name="Han J."/>
            <person name="Lapidus A."/>
            <person name="Cheng J.-F."/>
            <person name="Goodwin L."/>
            <person name="Pitluck S."/>
            <person name="Peters L."/>
            <person name="Ovchinnikova G."/>
            <person name="Teshima H."/>
            <person name="Detter J.C."/>
            <person name="Han C."/>
            <person name="Tapia R."/>
            <person name="Land M."/>
            <person name="Hauser L."/>
            <person name="Kyrpides N."/>
            <person name="Ivanova N."/>
            <person name="Pagani I."/>
            <person name="Parshina S."/>
            <person name="Plugge C."/>
            <person name="Muyzer G."/>
            <person name="Kuever J."/>
            <person name="Ivanova A."/>
            <person name="Nazina T."/>
            <person name="Klenk H.-P."/>
            <person name="Brambilla E."/>
            <person name="Spring S."/>
            <person name="Stams A.F."/>
            <person name="Woyke T."/>
        </authorList>
    </citation>
    <scope>NUCLEOTIDE SEQUENCE [LARGE SCALE GENOMIC DNA]</scope>
    <source>
        <strain evidence="2 3">DSM 7213</strain>
    </source>
</reference>
<dbReference type="STRING" id="767817.Desgi_0942"/>
<gene>
    <name evidence="2" type="ORF">Desgi_0942</name>
</gene>
<dbReference type="eggNOG" id="ENOG50337EJ">
    <property type="taxonomic scope" value="Bacteria"/>
</dbReference>
<feature type="transmembrane region" description="Helical" evidence="1">
    <location>
        <begin position="84"/>
        <end position="108"/>
    </location>
</feature>
<dbReference type="OrthoDB" id="1807774at2"/>
<feature type="transmembrane region" description="Helical" evidence="1">
    <location>
        <begin position="120"/>
        <end position="141"/>
    </location>
</feature>
<protein>
    <submittedName>
        <fullName evidence="2">Uncharacterized protein</fullName>
    </submittedName>
</protein>
<accession>R4KBD7</accession>
<dbReference type="RefSeq" id="WP_006521142.1">
    <property type="nucleotide sequence ID" value="NC_021184.1"/>
</dbReference>
<feature type="transmembrane region" description="Helical" evidence="1">
    <location>
        <begin position="6"/>
        <end position="25"/>
    </location>
</feature>
<evidence type="ECO:0000313" key="2">
    <source>
        <dbReference type="EMBL" id="AGL00488.1"/>
    </source>
</evidence>
<feature type="transmembrane region" description="Helical" evidence="1">
    <location>
        <begin position="32"/>
        <end position="49"/>
    </location>
</feature>
<keyword evidence="1" id="KW-1133">Transmembrane helix</keyword>
<feature type="transmembrane region" description="Helical" evidence="1">
    <location>
        <begin position="55"/>
        <end position="72"/>
    </location>
</feature>
<evidence type="ECO:0000313" key="3">
    <source>
        <dbReference type="Proteomes" id="UP000013520"/>
    </source>
</evidence>
<evidence type="ECO:0000256" key="1">
    <source>
        <dbReference type="SAM" id="Phobius"/>
    </source>
</evidence>
<dbReference type="HOGENOM" id="CLU_135084_0_1_9"/>
<keyword evidence="1" id="KW-0472">Membrane</keyword>
<keyword evidence="1" id="KW-0812">Transmembrane</keyword>
<dbReference type="EMBL" id="CP003273">
    <property type="protein sequence ID" value="AGL00488.1"/>
    <property type="molecule type" value="Genomic_DNA"/>
</dbReference>
<proteinExistence type="predicted"/>
<organism evidence="2 3">
    <name type="scientific">Desulfoscipio gibsoniae DSM 7213</name>
    <dbReference type="NCBI Taxonomy" id="767817"/>
    <lineage>
        <taxon>Bacteria</taxon>
        <taxon>Bacillati</taxon>
        <taxon>Bacillota</taxon>
        <taxon>Clostridia</taxon>
        <taxon>Eubacteriales</taxon>
        <taxon>Desulfallaceae</taxon>
        <taxon>Desulfoscipio</taxon>
    </lineage>
</organism>
<sequence>MIETLLFYLQGIPELAGIIACSLALARVKLRWGVILAFASILTIVIYIIRNMPVTFGLHTVAFILLCVLFIAKATRVPPSTSFVVVFAGYAILSLLELTIHELFIFLLQAEVSQLISDEYTWLLIGLPQAFIMIAIALVIAKYRKHLEGMWKI</sequence>